<feature type="region of interest" description="Disordered" evidence="1">
    <location>
        <begin position="146"/>
        <end position="182"/>
    </location>
</feature>
<proteinExistence type="predicted"/>
<dbReference type="AlphaFoldDB" id="A0A6A4WMY3"/>
<evidence type="ECO:0000259" key="2">
    <source>
        <dbReference type="Pfam" id="PF21056"/>
    </source>
</evidence>
<dbReference type="PANTHER" id="PTHR31569:SF4">
    <property type="entry name" value="SWIM-TYPE DOMAIN-CONTAINING PROTEIN"/>
    <property type="match status" value="1"/>
</dbReference>
<sequence>MLFAACLNGYFVFCTSFPESRHNDVQHGGRRAFAQALAEQFTRDQVEMLERHGFSTSVVQDEFAGVVCGIFFQDEEMRRTFREFPDLLLLDATYKMIDNRAPVFTILGVDSMGLGVPLAVFIVTEETAAMIGSMLEIFKQKNVDAASQTKGPGGCKQRRRRNSRPRQLFSPDQRHGSMERGAGTGIVLRLQPGSCGSTPDIS</sequence>
<name>A0A6A4WMY3_AMPAM</name>
<organism evidence="3 4">
    <name type="scientific">Amphibalanus amphitrite</name>
    <name type="common">Striped barnacle</name>
    <name type="synonym">Balanus amphitrite</name>
    <dbReference type="NCBI Taxonomy" id="1232801"/>
    <lineage>
        <taxon>Eukaryota</taxon>
        <taxon>Metazoa</taxon>
        <taxon>Ecdysozoa</taxon>
        <taxon>Arthropoda</taxon>
        <taxon>Crustacea</taxon>
        <taxon>Multicrustacea</taxon>
        <taxon>Cirripedia</taxon>
        <taxon>Thoracica</taxon>
        <taxon>Thoracicalcarea</taxon>
        <taxon>Balanomorpha</taxon>
        <taxon>Balanoidea</taxon>
        <taxon>Balanidae</taxon>
        <taxon>Amphibalaninae</taxon>
        <taxon>Amphibalanus</taxon>
    </lineage>
</organism>
<evidence type="ECO:0000313" key="4">
    <source>
        <dbReference type="Proteomes" id="UP000440578"/>
    </source>
</evidence>
<dbReference type="Proteomes" id="UP000440578">
    <property type="component" value="Unassembled WGS sequence"/>
</dbReference>
<dbReference type="Pfam" id="PF21056">
    <property type="entry name" value="ZSWIM1-3_RNaseH-like"/>
    <property type="match status" value="1"/>
</dbReference>
<evidence type="ECO:0000256" key="1">
    <source>
        <dbReference type="SAM" id="MobiDB-lite"/>
    </source>
</evidence>
<accession>A0A6A4WMY3</accession>
<feature type="domain" description="ZSWIM1/3 RNaseH-like" evidence="2">
    <location>
        <begin position="50"/>
        <end position="144"/>
    </location>
</feature>
<dbReference type="InterPro" id="IPR052579">
    <property type="entry name" value="Zinc_finger_SWIM"/>
</dbReference>
<comment type="caution">
    <text evidence="3">The sequence shown here is derived from an EMBL/GenBank/DDBJ whole genome shotgun (WGS) entry which is preliminary data.</text>
</comment>
<reference evidence="3 4" key="1">
    <citation type="submission" date="2019-07" db="EMBL/GenBank/DDBJ databases">
        <title>Draft genome assembly of a fouling barnacle, Amphibalanus amphitrite (Darwin, 1854): The first reference genome for Thecostraca.</title>
        <authorList>
            <person name="Kim W."/>
        </authorList>
    </citation>
    <scope>NUCLEOTIDE SEQUENCE [LARGE SCALE GENOMIC DNA]</scope>
    <source>
        <strain evidence="3">SNU_AA5</strain>
        <tissue evidence="3">Soma without cirri and trophi</tissue>
    </source>
</reference>
<protein>
    <recommendedName>
        <fullName evidence="2">ZSWIM1/3 RNaseH-like domain-containing protein</fullName>
    </recommendedName>
</protein>
<dbReference type="EMBL" id="VIIS01000935">
    <property type="protein sequence ID" value="KAF0303518.1"/>
    <property type="molecule type" value="Genomic_DNA"/>
</dbReference>
<evidence type="ECO:0000313" key="3">
    <source>
        <dbReference type="EMBL" id="KAF0303518.1"/>
    </source>
</evidence>
<dbReference type="OrthoDB" id="124789at2759"/>
<keyword evidence="4" id="KW-1185">Reference proteome</keyword>
<gene>
    <name evidence="3" type="ORF">FJT64_024508</name>
</gene>
<dbReference type="InterPro" id="IPR048324">
    <property type="entry name" value="ZSWIM1-3_RNaseH-like"/>
</dbReference>
<dbReference type="PANTHER" id="PTHR31569">
    <property type="entry name" value="SWIM-TYPE DOMAIN-CONTAINING PROTEIN"/>
    <property type="match status" value="1"/>
</dbReference>